<proteinExistence type="predicted"/>
<evidence type="ECO:0008006" key="3">
    <source>
        <dbReference type="Google" id="ProtNLM"/>
    </source>
</evidence>
<comment type="caution">
    <text evidence="1">The sequence shown here is derived from an EMBL/GenBank/DDBJ whole genome shotgun (WGS) entry which is preliminary data.</text>
</comment>
<accession>A0AAW8DA50</accession>
<dbReference type="RefSeq" id="WP_307686632.1">
    <property type="nucleotide sequence ID" value="NZ_JAUSRD010000017.1"/>
</dbReference>
<evidence type="ECO:0000313" key="2">
    <source>
        <dbReference type="Proteomes" id="UP001242045"/>
    </source>
</evidence>
<reference evidence="1" key="1">
    <citation type="submission" date="2023-07" db="EMBL/GenBank/DDBJ databases">
        <title>Sorghum-associated microbial communities from plants grown in Nebraska, USA.</title>
        <authorList>
            <person name="Schachtman D."/>
        </authorList>
    </citation>
    <scope>NUCLEOTIDE SEQUENCE</scope>
    <source>
        <strain evidence="1">DS3754</strain>
    </source>
</reference>
<gene>
    <name evidence="1" type="ORF">J2W31_005390</name>
</gene>
<dbReference type="AlphaFoldDB" id="A0AAW8DA50"/>
<sequence length="333" mass="36602">MPFVYSSFIDHLAALPADHARHGDALRAIVELQVRRPSNADLSAFLFLPDQADHPDHEDAAQVFAQAVEQIYGPKPWVGDEIPLLFVGYHAMNRLSGRRTAQGLLLTDQALYMQDDFTVLFASPPPAQGHALPMRADDAGAFVSMLLGRYKAWKDWAAVAGRPESALSNRLNVLLDAVVTTVLDYHAQHASQRQAPQRTWTLTGLIADHAASDNLLDPANPKLAKKLGKVIGKFQITPDEPMQFALVDFPLFGGPYGLALTAKALYSKDLMEEPVRVGLERLDALSLRLAEKGDEVLNDQGIPLQLPKYASAELKVSFVELLKQEVLRLQASV</sequence>
<protein>
    <recommendedName>
        <fullName evidence="3">Nucleoid-associated protein YejK</fullName>
    </recommendedName>
</protein>
<evidence type="ECO:0000313" key="1">
    <source>
        <dbReference type="EMBL" id="MDP9896255.1"/>
    </source>
</evidence>
<name>A0AAW8DA50_9BURK</name>
<dbReference type="Proteomes" id="UP001242045">
    <property type="component" value="Unassembled WGS sequence"/>
</dbReference>
<organism evidence="1 2">
    <name type="scientific">Variovorax boronicumulans</name>
    <dbReference type="NCBI Taxonomy" id="436515"/>
    <lineage>
        <taxon>Bacteria</taxon>
        <taxon>Pseudomonadati</taxon>
        <taxon>Pseudomonadota</taxon>
        <taxon>Betaproteobacteria</taxon>
        <taxon>Burkholderiales</taxon>
        <taxon>Comamonadaceae</taxon>
        <taxon>Variovorax</taxon>
    </lineage>
</organism>
<dbReference type="EMBL" id="JAUSRD010000017">
    <property type="protein sequence ID" value="MDP9896255.1"/>
    <property type="molecule type" value="Genomic_DNA"/>
</dbReference>